<protein>
    <submittedName>
        <fullName evidence="1">Uncharacterized protein</fullName>
    </submittedName>
</protein>
<accession>Q2SK61</accession>
<dbReference type="KEGG" id="hch:HCH_02134"/>
<name>Q2SK61_HAHCH</name>
<proteinExistence type="predicted"/>
<evidence type="ECO:0000313" key="1">
    <source>
        <dbReference type="EMBL" id="ABC28963.1"/>
    </source>
</evidence>
<keyword evidence="2" id="KW-1185">Reference proteome</keyword>
<evidence type="ECO:0000313" key="2">
    <source>
        <dbReference type="Proteomes" id="UP000000238"/>
    </source>
</evidence>
<organism evidence="1 2">
    <name type="scientific">Hahella chejuensis (strain KCTC 2396)</name>
    <dbReference type="NCBI Taxonomy" id="349521"/>
    <lineage>
        <taxon>Bacteria</taxon>
        <taxon>Pseudomonadati</taxon>
        <taxon>Pseudomonadota</taxon>
        <taxon>Gammaproteobacteria</taxon>
        <taxon>Oceanospirillales</taxon>
        <taxon>Hahellaceae</taxon>
        <taxon>Hahella</taxon>
    </lineage>
</organism>
<dbReference type="HOGENOM" id="CLU_3153457_0_0_6"/>
<dbReference type="AlphaFoldDB" id="Q2SK61"/>
<dbReference type="Proteomes" id="UP000000238">
    <property type="component" value="Chromosome"/>
</dbReference>
<reference evidence="1 2" key="1">
    <citation type="journal article" date="2005" name="Nucleic Acids Res.">
        <title>Genomic blueprint of Hahella chejuensis, a marine microbe producing an algicidal agent.</title>
        <authorList>
            <person name="Jeong H."/>
            <person name="Yim J.H."/>
            <person name="Lee C."/>
            <person name="Choi S.-H."/>
            <person name="Park Y.K."/>
            <person name="Yoon S.H."/>
            <person name="Hur C.-G."/>
            <person name="Kang H.-Y."/>
            <person name="Kim D."/>
            <person name="Lee H.H."/>
            <person name="Park K.H."/>
            <person name="Park S.-H."/>
            <person name="Park H.-S."/>
            <person name="Lee H.K."/>
            <person name="Oh T.K."/>
            <person name="Kim J.F."/>
        </authorList>
    </citation>
    <scope>NUCLEOTIDE SEQUENCE [LARGE SCALE GENOMIC DNA]</scope>
    <source>
        <strain evidence="1 2">KCTC 2396</strain>
    </source>
</reference>
<sequence length="48" mass="5617">MSASRFLFPDNNHRAPKVVESWPIKSVQNADINTSHFCCSIRYRHKLD</sequence>
<dbReference type="EMBL" id="CP000155">
    <property type="protein sequence ID" value="ABC28963.1"/>
    <property type="molecule type" value="Genomic_DNA"/>
</dbReference>
<dbReference type="STRING" id="349521.HCH_02134"/>
<gene>
    <name evidence="1" type="ordered locus">HCH_02134</name>
</gene>